<keyword evidence="3" id="KW-1185">Reference proteome</keyword>
<sequence length="79" mass="9287">MPSPTLTQLRLYIPKVGFHKTYPIIILFVFSPLSPPLLWSSTTWSFCSFVQVMCQITRVAWIVLLYILMTNPFYWRDAT</sequence>
<proteinExistence type="predicted"/>
<keyword evidence="1" id="KW-1133">Transmembrane helix</keyword>
<evidence type="ECO:0000313" key="2">
    <source>
        <dbReference type="EMBL" id="KAK6778245.1"/>
    </source>
</evidence>
<name>A0AAN8T0Q5_SOLBU</name>
<evidence type="ECO:0000256" key="1">
    <source>
        <dbReference type="SAM" id="Phobius"/>
    </source>
</evidence>
<feature type="transmembrane region" description="Helical" evidence="1">
    <location>
        <begin position="21"/>
        <end position="39"/>
    </location>
</feature>
<gene>
    <name evidence="2" type="ORF">RDI58_024963</name>
</gene>
<keyword evidence="1" id="KW-0472">Membrane</keyword>
<comment type="caution">
    <text evidence="2">The sequence shown here is derived from an EMBL/GenBank/DDBJ whole genome shotgun (WGS) entry which is preliminary data.</text>
</comment>
<feature type="transmembrane region" description="Helical" evidence="1">
    <location>
        <begin position="59"/>
        <end position="75"/>
    </location>
</feature>
<protein>
    <submittedName>
        <fullName evidence="2">Uncharacterized protein</fullName>
    </submittedName>
</protein>
<reference evidence="2 3" key="1">
    <citation type="submission" date="2024-02" db="EMBL/GenBank/DDBJ databases">
        <title>de novo genome assembly of Solanum bulbocastanum strain 11H21.</title>
        <authorList>
            <person name="Hosaka A.J."/>
        </authorList>
    </citation>
    <scope>NUCLEOTIDE SEQUENCE [LARGE SCALE GENOMIC DNA]</scope>
    <source>
        <tissue evidence="2">Young leaves</tissue>
    </source>
</reference>
<keyword evidence="1" id="KW-0812">Transmembrane</keyword>
<accession>A0AAN8T0Q5</accession>
<organism evidence="2 3">
    <name type="scientific">Solanum bulbocastanum</name>
    <name type="common">Wild potato</name>
    <dbReference type="NCBI Taxonomy" id="147425"/>
    <lineage>
        <taxon>Eukaryota</taxon>
        <taxon>Viridiplantae</taxon>
        <taxon>Streptophyta</taxon>
        <taxon>Embryophyta</taxon>
        <taxon>Tracheophyta</taxon>
        <taxon>Spermatophyta</taxon>
        <taxon>Magnoliopsida</taxon>
        <taxon>eudicotyledons</taxon>
        <taxon>Gunneridae</taxon>
        <taxon>Pentapetalae</taxon>
        <taxon>asterids</taxon>
        <taxon>lamiids</taxon>
        <taxon>Solanales</taxon>
        <taxon>Solanaceae</taxon>
        <taxon>Solanoideae</taxon>
        <taxon>Solaneae</taxon>
        <taxon>Solanum</taxon>
    </lineage>
</organism>
<dbReference type="AlphaFoldDB" id="A0AAN8T0Q5"/>
<dbReference type="EMBL" id="JBANQN010000010">
    <property type="protein sequence ID" value="KAK6778245.1"/>
    <property type="molecule type" value="Genomic_DNA"/>
</dbReference>
<evidence type="ECO:0000313" key="3">
    <source>
        <dbReference type="Proteomes" id="UP001371456"/>
    </source>
</evidence>
<dbReference type="Proteomes" id="UP001371456">
    <property type="component" value="Unassembled WGS sequence"/>
</dbReference>